<gene>
    <name evidence="9" type="primary">pb_1</name>
    <name evidence="9" type="ORF">FJT64_020812</name>
</gene>
<feature type="compositionally biased region" description="Low complexity" evidence="7">
    <location>
        <begin position="217"/>
        <end position="242"/>
    </location>
</feature>
<dbReference type="PANTHER" id="PTHR45664:SF2">
    <property type="entry name" value="HOMEOTIC PROTEIN PROBOSCIPEDIA"/>
    <property type="match status" value="1"/>
</dbReference>
<feature type="compositionally biased region" description="Polar residues" evidence="7">
    <location>
        <begin position="138"/>
        <end position="149"/>
    </location>
</feature>
<sequence length="562" mass="59446">MLVISLVGHITRGLAAVQENGLPRRLRTAYTNNQLLELEKEFHFNKYLCRPRRIEIAASLDLTERQVKVWFQNRRMKHKRQTLTKNGDSEEERALQKVEKQRCEEECGVNGFCRAPDLPPDYQKRLIEKTEEMKSERNNNNSSTEDTQQTSPEAVTPAAAAAAEAAASPAEDTVSGSESRRDSPRPGPESPAGFSPTSLQGAGSPETMASPPADMVSAGPAPNPTASASAAGGPVGQVTGPVGHVGGPVGSVGPVGPVGPVAVAAGQFAGAVSPPAAAPAAQVSPGVPPVAPQVPPPAAAYVAQPARAARHPQTYAAHQQQYQRPDQAAVYYQQYGGFPAGGGRPGPSGYPNQGYPTTARGPRPAAAAAAGQYPYQRGYSDGYGDQYAGYGRPCPGYDQSGGQYMQYGEYAGYQNGYAVHATAAQQQQGYVQYAANSYGPQYAAVAKSTGYVTTGHKMCPVEYAAPVPPKAAMDYKTQGTPEEVQKITEFTAKGDPKHAAFYGQYGEHGGGYGEYAAGSRSQASAEYGYFDSSGDSTATDFNFLSKLMTDDSSHYFPTICKE</sequence>
<comment type="subcellular location">
    <subcellularLocation>
        <location evidence="1 5 6">Nucleus</location>
    </subcellularLocation>
</comment>
<dbReference type="Proteomes" id="UP000440578">
    <property type="component" value="Unassembled WGS sequence"/>
</dbReference>
<reference evidence="9 10" key="1">
    <citation type="submission" date="2019-07" db="EMBL/GenBank/DDBJ databases">
        <title>Draft genome assembly of a fouling barnacle, Amphibalanus amphitrite (Darwin, 1854): The first reference genome for Thecostraca.</title>
        <authorList>
            <person name="Kim W."/>
        </authorList>
    </citation>
    <scope>NUCLEOTIDE SEQUENCE [LARGE SCALE GENOMIC DNA]</scope>
    <source>
        <strain evidence="9">SNU_AA5</strain>
        <tissue evidence="9">Soma without cirri and trophi</tissue>
    </source>
</reference>
<evidence type="ECO:0000256" key="1">
    <source>
        <dbReference type="ARBA" id="ARBA00004123"/>
    </source>
</evidence>
<evidence type="ECO:0000313" key="9">
    <source>
        <dbReference type="EMBL" id="KAF0307921.1"/>
    </source>
</evidence>
<evidence type="ECO:0000256" key="5">
    <source>
        <dbReference type="PROSITE-ProRule" id="PRU00108"/>
    </source>
</evidence>
<evidence type="ECO:0000256" key="2">
    <source>
        <dbReference type="ARBA" id="ARBA00023125"/>
    </source>
</evidence>
<dbReference type="FunFam" id="1.10.10.60:FF:000176">
    <property type="entry name" value="pancreas/duodenum homeobox protein 1"/>
    <property type="match status" value="1"/>
</dbReference>
<dbReference type="InterPro" id="IPR017970">
    <property type="entry name" value="Homeobox_CS"/>
</dbReference>
<dbReference type="PRINTS" id="PR00024">
    <property type="entry name" value="HOMEOBOX"/>
</dbReference>
<evidence type="ECO:0000259" key="8">
    <source>
        <dbReference type="PROSITE" id="PS50071"/>
    </source>
</evidence>
<dbReference type="InterPro" id="IPR020479">
    <property type="entry name" value="HD_metazoa"/>
</dbReference>
<keyword evidence="2 5" id="KW-0238">DNA-binding</keyword>
<dbReference type="PANTHER" id="PTHR45664">
    <property type="entry name" value="PROTEIN ZERKNUELLT 1-RELATED"/>
    <property type="match status" value="1"/>
</dbReference>
<accession>A0A6A4X0R3</accession>
<keyword evidence="4 5" id="KW-0539">Nucleus</keyword>
<keyword evidence="3 5" id="KW-0371">Homeobox</keyword>
<dbReference type="GO" id="GO:0005634">
    <property type="term" value="C:nucleus"/>
    <property type="evidence" value="ECO:0007669"/>
    <property type="project" value="UniProtKB-SubCell"/>
</dbReference>
<proteinExistence type="predicted"/>
<evidence type="ECO:0000256" key="4">
    <source>
        <dbReference type="ARBA" id="ARBA00023242"/>
    </source>
</evidence>
<dbReference type="EMBL" id="VIIS01000531">
    <property type="protein sequence ID" value="KAF0307921.1"/>
    <property type="molecule type" value="Genomic_DNA"/>
</dbReference>
<dbReference type="PROSITE" id="PS50071">
    <property type="entry name" value="HOMEOBOX_2"/>
    <property type="match status" value="1"/>
</dbReference>
<evidence type="ECO:0000313" key="10">
    <source>
        <dbReference type="Proteomes" id="UP000440578"/>
    </source>
</evidence>
<dbReference type="PROSITE" id="PS00027">
    <property type="entry name" value="HOMEOBOX_1"/>
    <property type="match status" value="1"/>
</dbReference>
<feature type="domain" description="Homeobox" evidence="8">
    <location>
        <begin position="21"/>
        <end position="81"/>
    </location>
</feature>
<evidence type="ECO:0000256" key="7">
    <source>
        <dbReference type="SAM" id="MobiDB-lite"/>
    </source>
</evidence>
<feature type="DNA-binding region" description="Homeobox" evidence="5">
    <location>
        <begin position="23"/>
        <end position="82"/>
    </location>
</feature>
<dbReference type="CDD" id="cd00086">
    <property type="entry name" value="homeodomain"/>
    <property type="match status" value="1"/>
</dbReference>
<keyword evidence="10" id="KW-1185">Reference proteome</keyword>
<dbReference type="Pfam" id="PF00046">
    <property type="entry name" value="Homeodomain"/>
    <property type="match status" value="1"/>
</dbReference>
<evidence type="ECO:0000256" key="6">
    <source>
        <dbReference type="RuleBase" id="RU000682"/>
    </source>
</evidence>
<feature type="compositionally biased region" description="Low complexity" evidence="7">
    <location>
        <begin position="150"/>
        <end position="171"/>
    </location>
</feature>
<dbReference type="SUPFAM" id="SSF46689">
    <property type="entry name" value="Homeodomain-like"/>
    <property type="match status" value="1"/>
</dbReference>
<dbReference type="GO" id="GO:0000981">
    <property type="term" value="F:DNA-binding transcription factor activity, RNA polymerase II-specific"/>
    <property type="evidence" value="ECO:0007669"/>
    <property type="project" value="InterPro"/>
</dbReference>
<dbReference type="OrthoDB" id="6159439at2759"/>
<feature type="region of interest" description="Disordered" evidence="7">
    <location>
        <begin position="131"/>
        <end position="242"/>
    </location>
</feature>
<name>A0A6A4X0R3_AMPAM</name>
<organism evidence="9 10">
    <name type="scientific">Amphibalanus amphitrite</name>
    <name type="common">Striped barnacle</name>
    <name type="synonym">Balanus amphitrite</name>
    <dbReference type="NCBI Taxonomy" id="1232801"/>
    <lineage>
        <taxon>Eukaryota</taxon>
        <taxon>Metazoa</taxon>
        <taxon>Ecdysozoa</taxon>
        <taxon>Arthropoda</taxon>
        <taxon>Crustacea</taxon>
        <taxon>Multicrustacea</taxon>
        <taxon>Cirripedia</taxon>
        <taxon>Thoracica</taxon>
        <taxon>Thoracicalcarea</taxon>
        <taxon>Balanomorpha</taxon>
        <taxon>Balanoidea</taxon>
        <taxon>Balanidae</taxon>
        <taxon>Amphibalaninae</taxon>
        <taxon>Amphibalanus</taxon>
    </lineage>
</organism>
<protein>
    <submittedName>
        <fullName evidence="9">Homeotic protein proboscipedia</fullName>
    </submittedName>
</protein>
<dbReference type="GO" id="GO:0000978">
    <property type="term" value="F:RNA polymerase II cis-regulatory region sequence-specific DNA binding"/>
    <property type="evidence" value="ECO:0007669"/>
    <property type="project" value="TreeGrafter"/>
</dbReference>
<dbReference type="GO" id="GO:0048513">
    <property type="term" value="P:animal organ development"/>
    <property type="evidence" value="ECO:0007669"/>
    <property type="project" value="UniProtKB-ARBA"/>
</dbReference>
<comment type="caution">
    <text evidence="9">The sequence shown here is derived from an EMBL/GenBank/DDBJ whole genome shotgun (WGS) entry which is preliminary data.</text>
</comment>
<dbReference type="SMART" id="SM00389">
    <property type="entry name" value="HOX"/>
    <property type="match status" value="1"/>
</dbReference>
<dbReference type="InterPro" id="IPR009057">
    <property type="entry name" value="Homeodomain-like_sf"/>
</dbReference>
<dbReference type="AlphaFoldDB" id="A0A6A4X0R3"/>
<evidence type="ECO:0000256" key="3">
    <source>
        <dbReference type="ARBA" id="ARBA00023155"/>
    </source>
</evidence>
<dbReference type="InterPro" id="IPR001356">
    <property type="entry name" value="HD"/>
</dbReference>
<dbReference type="Gene3D" id="1.10.10.60">
    <property type="entry name" value="Homeodomain-like"/>
    <property type="match status" value="1"/>
</dbReference>